<dbReference type="CDD" id="cd03794">
    <property type="entry name" value="GT4_WbuB-like"/>
    <property type="match status" value="1"/>
</dbReference>
<dbReference type="Gene3D" id="3.40.50.2000">
    <property type="entry name" value="Glycogen Phosphorylase B"/>
    <property type="match status" value="2"/>
</dbReference>
<dbReference type="EMBL" id="NQWI01000026">
    <property type="protein sequence ID" value="PDW03601.1"/>
    <property type="molecule type" value="Genomic_DNA"/>
</dbReference>
<dbReference type="SUPFAM" id="SSF53756">
    <property type="entry name" value="UDP-Glycosyltransferase/glycogen phosphorylase"/>
    <property type="match status" value="1"/>
</dbReference>
<dbReference type="InterPro" id="IPR028098">
    <property type="entry name" value="Glyco_trans_4-like_N"/>
</dbReference>
<keyword evidence="3" id="KW-1185">Reference proteome</keyword>
<evidence type="ECO:0000313" key="3">
    <source>
        <dbReference type="Proteomes" id="UP000220527"/>
    </source>
</evidence>
<dbReference type="PANTHER" id="PTHR12526:SF622">
    <property type="entry name" value="GLYCOSYLTRANSFERASE (GROUP I)"/>
    <property type="match status" value="1"/>
</dbReference>
<dbReference type="PANTHER" id="PTHR12526">
    <property type="entry name" value="GLYCOSYLTRANSFERASE"/>
    <property type="match status" value="1"/>
</dbReference>
<dbReference type="Pfam" id="PF13579">
    <property type="entry name" value="Glyco_trans_4_4"/>
    <property type="match status" value="1"/>
</dbReference>
<protein>
    <recommendedName>
        <fullName evidence="1">Glycosyltransferase subfamily 4-like N-terminal domain-containing protein</fullName>
    </recommendedName>
</protein>
<dbReference type="OrthoDB" id="9811902at2"/>
<name>A0A2A6RL11_9CHLR</name>
<organism evidence="2 3">
    <name type="scientific">Candidatus Viridilinea mediisalina</name>
    <dbReference type="NCBI Taxonomy" id="2024553"/>
    <lineage>
        <taxon>Bacteria</taxon>
        <taxon>Bacillati</taxon>
        <taxon>Chloroflexota</taxon>
        <taxon>Chloroflexia</taxon>
        <taxon>Chloroflexales</taxon>
        <taxon>Chloroflexineae</taxon>
        <taxon>Oscillochloridaceae</taxon>
        <taxon>Candidatus Viridilinea</taxon>
    </lineage>
</organism>
<feature type="domain" description="Glycosyltransferase subfamily 4-like N-terminal" evidence="1">
    <location>
        <begin position="16"/>
        <end position="201"/>
    </location>
</feature>
<gene>
    <name evidence="2" type="ORF">CJ255_07995</name>
</gene>
<comment type="caution">
    <text evidence="2">The sequence shown here is derived from an EMBL/GenBank/DDBJ whole genome shotgun (WGS) entry which is preliminary data.</text>
</comment>
<accession>A0A2A6RL11</accession>
<dbReference type="AlphaFoldDB" id="A0A2A6RL11"/>
<dbReference type="Proteomes" id="UP000220527">
    <property type="component" value="Unassembled WGS sequence"/>
</dbReference>
<dbReference type="RefSeq" id="WP_097643563.1">
    <property type="nucleotide sequence ID" value="NZ_NQWI01000026.1"/>
</dbReference>
<proteinExistence type="predicted"/>
<evidence type="ECO:0000313" key="2">
    <source>
        <dbReference type="EMBL" id="PDW03601.1"/>
    </source>
</evidence>
<reference evidence="3" key="1">
    <citation type="submission" date="2017-08" db="EMBL/GenBank/DDBJ databases">
        <authorList>
            <person name="Grouzdev D.S."/>
            <person name="Gaisin V.A."/>
            <person name="Rysina M.S."/>
            <person name="Gorlenko V.M."/>
        </authorList>
    </citation>
    <scope>NUCLEOTIDE SEQUENCE [LARGE SCALE GENOMIC DNA]</scope>
    <source>
        <strain evidence="3">Kir15-3F</strain>
    </source>
</reference>
<evidence type="ECO:0000259" key="1">
    <source>
        <dbReference type="Pfam" id="PF13579"/>
    </source>
</evidence>
<dbReference type="Pfam" id="PF13692">
    <property type="entry name" value="Glyco_trans_1_4"/>
    <property type="match status" value="1"/>
</dbReference>
<sequence>MKIAVYSHYFTPEIGAPSARIYDMSRQWVSYGDQVEVVTCLPNHPTGTLYPGYRPALRMFEQLDGIGVHRHVTYITRNSGFFKKTLGHISYLPGALLVSNRHVSRPDVLIGSSPTFFAAIAAALSAAYWRRPFVMEVRDLWPAVFIELGVLRNRTIIAALERLELWLYRQATRIVTVSEAFRRNLIERGVPSEKVSTIPNGADIAYWQPQPAPEALRQRLQVDGQFVVLYSGAHGISQALAAIIACAERLREQRDITFLFVGEGAEKPALMSLARERQLDNVRFLEPVTRDEVRAFYALADVCLVPLRNIPLFESFIPSKMFEILAMGRPLVGSVAGEAAEILTRSGGALVVQPEDSNAIAQAIQTLYTHPEQRQELGMRGRAFAQTHYSREALARAYQHLLSEAIQVYSRKSC</sequence>